<keyword evidence="1" id="KW-0812">Transmembrane</keyword>
<reference evidence="2" key="2">
    <citation type="journal article" date="2015" name="Data Brief">
        <title>Shoot transcriptome of the giant reed, Arundo donax.</title>
        <authorList>
            <person name="Barrero R.A."/>
            <person name="Guerrero F.D."/>
            <person name="Moolhuijzen P."/>
            <person name="Goolsby J.A."/>
            <person name="Tidwell J."/>
            <person name="Bellgard S.E."/>
            <person name="Bellgard M.I."/>
        </authorList>
    </citation>
    <scope>NUCLEOTIDE SEQUENCE</scope>
    <source>
        <tissue evidence="2">Shoot tissue taken approximately 20 cm above the soil surface</tissue>
    </source>
</reference>
<evidence type="ECO:0000256" key="1">
    <source>
        <dbReference type="SAM" id="Phobius"/>
    </source>
</evidence>
<dbReference type="EMBL" id="GBRH01171891">
    <property type="protein sequence ID" value="JAE26005.1"/>
    <property type="molecule type" value="Transcribed_RNA"/>
</dbReference>
<organism evidence="2">
    <name type="scientific">Arundo donax</name>
    <name type="common">Giant reed</name>
    <name type="synonym">Donax arundinaceus</name>
    <dbReference type="NCBI Taxonomy" id="35708"/>
    <lineage>
        <taxon>Eukaryota</taxon>
        <taxon>Viridiplantae</taxon>
        <taxon>Streptophyta</taxon>
        <taxon>Embryophyta</taxon>
        <taxon>Tracheophyta</taxon>
        <taxon>Spermatophyta</taxon>
        <taxon>Magnoliopsida</taxon>
        <taxon>Liliopsida</taxon>
        <taxon>Poales</taxon>
        <taxon>Poaceae</taxon>
        <taxon>PACMAD clade</taxon>
        <taxon>Arundinoideae</taxon>
        <taxon>Arundineae</taxon>
        <taxon>Arundo</taxon>
    </lineage>
</organism>
<feature type="transmembrane region" description="Helical" evidence="1">
    <location>
        <begin position="6"/>
        <end position="29"/>
    </location>
</feature>
<protein>
    <submittedName>
        <fullName evidence="2">Uncharacterized protein</fullName>
    </submittedName>
</protein>
<sequence length="60" mass="6420">MVVRRGVLHGFVGVLLGAVGGRLTFHLLVDGRERSLLLQSKHSQIDGSNLFSIVADGALH</sequence>
<keyword evidence="1" id="KW-0472">Membrane</keyword>
<accession>A0A0A9GLL4</accession>
<dbReference type="AlphaFoldDB" id="A0A0A9GLL4"/>
<reference evidence="2" key="1">
    <citation type="submission" date="2014-09" db="EMBL/GenBank/DDBJ databases">
        <authorList>
            <person name="Magalhaes I.L.F."/>
            <person name="Oliveira U."/>
            <person name="Santos F.R."/>
            <person name="Vidigal T.H.D.A."/>
            <person name="Brescovit A.D."/>
            <person name="Santos A.J."/>
        </authorList>
    </citation>
    <scope>NUCLEOTIDE SEQUENCE</scope>
    <source>
        <tissue evidence="2">Shoot tissue taken approximately 20 cm above the soil surface</tissue>
    </source>
</reference>
<keyword evidence="1" id="KW-1133">Transmembrane helix</keyword>
<name>A0A0A9GLL4_ARUDO</name>
<evidence type="ECO:0000313" key="2">
    <source>
        <dbReference type="EMBL" id="JAE26005.1"/>
    </source>
</evidence>
<proteinExistence type="predicted"/>